<dbReference type="InterPro" id="IPR045132">
    <property type="entry name" value="UBE4"/>
</dbReference>
<feature type="domain" description="U-box" evidence="13">
    <location>
        <begin position="1015"/>
        <end position="1089"/>
    </location>
</feature>
<dbReference type="GO" id="GO:0006511">
    <property type="term" value="P:ubiquitin-dependent protein catabolic process"/>
    <property type="evidence" value="ECO:0007669"/>
    <property type="project" value="InterPro"/>
</dbReference>
<dbReference type="EMBL" id="CCYA01000389">
    <property type="protein sequence ID" value="CEH19409.1"/>
    <property type="molecule type" value="Genomic_DNA"/>
</dbReference>
<dbReference type="InterPro" id="IPR003613">
    <property type="entry name" value="Ubox_domain"/>
</dbReference>
<keyword evidence="7" id="KW-0963">Cytoplasm</keyword>
<feature type="compositionally biased region" description="Low complexity" evidence="12">
    <location>
        <begin position="255"/>
        <end position="271"/>
    </location>
</feature>
<evidence type="ECO:0000256" key="1">
    <source>
        <dbReference type="ARBA" id="ARBA00000900"/>
    </source>
</evidence>
<dbReference type="Gene3D" id="3.30.40.10">
    <property type="entry name" value="Zinc/RING finger domain, C3HC4 (zinc finger)"/>
    <property type="match status" value="1"/>
</dbReference>
<reference evidence="14 15" key="1">
    <citation type="submission" date="2014-09" db="EMBL/GenBank/DDBJ databases">
        <authorList>
            <person name="Magalhaes I.L.F."/>
            <person name="Oliveira U."/>
            <person name="Santos F.R."/>
            <person name="Vidigal T.H.D.A."/>
            <person name="Brescovit A.D."/>
            <person name="Santos A.J."/>
        </authorList>
    </citation>
    <scope>NUCLEOTIDE SEQUENCE [LARGE SCALE GENOMIC DNA]</scope>
</reference>
<evidence type="ECO:0000259" key="13">
    <source>
        <dbReference type="PROSITE" id="PS51698"/>
    </source>
</evidence>
<name>A0A0P1BR59_9BASI</name>
<dbReference type="SUPFAM" id="SSF57850">
    <property type="entry name" value="RING/U-box"/>
    <property type="match status" value="1"/>
</dbReference>
<dbReference type="PANTHER" id="PTHR13931:SF2">
    <property type="entry name" value="UBIQUITIN CONJUGATION FACTOR E4 B"/>
    <property type="match status" value="1"/>
</dbReference>
<dbReference type="GO" id="GO:0005737">
    <property type="term" value="C:cytoplasm"/>
    <property type="evidence" value="ECO:0007669"/>
    <property type="project" value="UniProtKB-SubCell"/>
</dbReference>
<evidence type="ECO:0000313" key="15">
    <source>
        <dbReference type="Proteomes" id="UP000054845"/>
    </source>
</evidence>
<dbReference type="CDD" id="cd16657">
    <property type="entry name" value="RING-Ubox_UBE4A"/>
    <property type="match status" value="1"/>
</dbReference>
<keyword evidence="8" id="KW-0808">Transferase</keyword>
<dbReference type="FunFam" id="3.30.40.10:FF:000055">
    <property type="entry name" value="Ubiquitin conjugation factor e4 a"/>
    <property type="match status" value="1"/>
</dbReference>
<dbReference type="GO" id="GO:0000209">
    <property type="term" value="P:protein polyubiquitination"/>
    <property type="evidence" value="ECO:0007669"/>
    <property type="project" value="TreeGrafter"/>
</dbReference>
<evidence type="ECO:0000256" key="4">
    <source>
        <dbReference type="ARBA" id="ARBA00004906"/>
    </source>
</evidence>
<comment type="catalytic activity">
    <reaction evidence="1">
        <text>S-ubiquitinyl-[E2 ubiquitin-conjugating enzyme]-L-cysteine + [acceptor protein]-L-lysine = [E2 ubiquitin-conjugating enzyme]-L-cysteine + N(6)-ubiquitinyl-[acceptor protein]-L-lysine.</text>
        <dbReference type="EC" id="2.3.2.27"/>
    </reaction>
</comment>
<dbReference type="InterPro" id="IPR013083">
    <property type="entry name" value="Znf_RING/FYVE/PHD"/>
</dbReference>
<dbReference type="SMART" id="SM00504">
    <property type="entry name" value="Ubox"/>
    <property type="match status" value="1"/>
</dbReference>
<dbReference type="GO" id="GO:0005634">
    <property type="term" value="C:nucleus"/>
    <property type="evidence" value="ECO:0007669"/>
    <property type="project" value="UniProtKB-SubCell"/>
</dbReference>
<sequence length="1096" mass="121990">MTTDIQGWTSETVKGVLGAALDFQEAEQSQWKLIYLKELADELKDENANSLPPIDVSLADRILLARLSLDPQADVMSDDGEKLQALASLPDDVTSWDYLCLAYRRCRAEESRIKKVLGSKAPQGQAVLDELRRLLTSYMGLVLQDASIFPGTSKNGGKMTVSGLTLLPSLLKESTAASGDPYTSSNSSSSGAYQFPRKGEWATIDSVDLPLFLSELAERFQDEGLEEIIEPPLHEISRHVRNGRDADGSAQATTQSGSANGQNSAAEAEAARGRALQEAAAAGNVQAVLAQLLAGGAPAAGGGLPGGRGAAGPSRNEGMTIEGMDWRSHLTAVVETLEVKPIAAKVPGLPEFTPASATGPSIENDSLLGPLLRLSSFIDVAPSVAQTYFSDLSQAANVNAGITTLRGTLQLVHQLHFRMFNAMVRASPDSREGVLAFWSKICELNKRRGVVRVRKSEVATDGFMVNAFETALRFAEPFMDPKYTKIDRIDLEYHRRQKRFDVSDLTRLSATEQEAAKWAEEGGEFTSTPNFITESFYLTVRLASLGVNKALRTFNDKADERQRLKRRAAEIEQDRASWSTTPQAPQFEAFLKKVKVDCDNINAGLVAAEVQLLEPDFTYRLLTLISFVMTWLVRVADPIHQHPQKQVSLPLPKEVPDVFRMLPEHIFEDVCETLIFLGRYKPDSLPEAVKNDLITFCTTFLSSGWYIKNPFLKAKLAEILFFFVLPYGSNQTGFLGELLNFHKLAINHLVPAIMSFWVEAESTGSHTQFYDKFTIRSHLARVFKVIWRNPQHKERIHAQADTNKDGFIIFVNRLLNDVTFLLDDALERLSALHKQQVEMADEATYSQKSAEDRQEFEGHMRQNESHARSMLGYGNEFLETLIDFSGESGRVRDAFMQPEIVSRLAPMLDYTLDMLVGPKAQDLKLKDPKKAGFDIKHLIRQLLSVFLSLSSRPEFVQAIARDERSYRREIFEKAARLSQRYMLKSPPEIEVLLGLVDQVEKIKQMEAEEEEDLGEIPDDFCDPLMATLMTEPVILPSSKAVIDLSTIKSHLLSDATDPFNRVPLKIEEVQPATDLKAQIDAWVAERKRAKGKTATS</sequence>
<dbReference type="OrthoDB" id="20295at2759"/>
<dbReference type="PANTHER" id="PTHR13931">
    <property type="entry name" value="UBIQUITINATION FACTOR E4"/>
    <property type="match status" value="1"/>
</dbReference>
<dbReference type="Pfam" id="PF10408">
    <property type="entry name" value="Ufd2P_core"/>
    <property type="match status" value="1"/>
</dbReference>
<keyword evidence="15" id="KW-1185">Reference proteome</keyword>
<evidence type="ECO:0000256" key="3">
    <source>
        <dbReference type="ARBA" id="ARBA00004496"/>
    </source>
</evidence>
<evidence type="ECO:0000313" key="14">
    <source>
        <dbReference type="EMBL" id="CEH19409.1"/>
    </source>
</evidence>
<feature type="region of interest" description="Disordered" evidence="12">
    <location>
        <begin position="243"/>
        <end position="271"/>
    </location>
</feature>
<accession>A0A0P1BR59</accession>
<evidence type="ECO:0000256" key="10">
    <source>
        <dbReference type="ARBA" id="ARBA00023242"/>
    </source>
</evidence>
<comment type="similarity">
    <text evidence="5">Belongs to the ubiquitin conjugation factor E4 family.</text>
</comment>
<proteinExistence type="inferred from homology"/>
<dbReference type="PROSITE" id="PS51698">
    <property type="entry name" value="U_BOX"/>
    <property type="match status" value="1"/>
</dbReference>
<organism evidence="14 15">
    <name type="scientific">Ceraceosorus bombacis</name>
    <dbReference type="NCBI Taxonomy" id="401625"/>
    <lineage>
        <taxon>Eukaryota</taxon>
        <taxon>Fungi</taxon>
        <taxon>Dikarya</taxon>
        <taxon>Basidiomycota</taxon>
        <taxon>Ustilaginomycotina</taxon>
        <taxon>Exobasidiomycetes</taxon>
        <taxon>Ceraceosorales</taxon>
        <taxon>Ceraceosoraceae</taxon>
        <taxon>Ceraceosorus</taxon>
    </lineage>
</organism>
<evidence type="ECO:0000256" key="7">
    <source>
        <dbReference type="ARBA" id="ARBA00022490"/>
    </source>
</evidence>
<dbReference type="EC" id="2.3.2.27" evidence="6"/>
<comment type="subcellular location">
    <subcellularLocation>
        <location evidence="3">Cytoplasm</location>
    </subcellularLocation>
    <subcellularLocation>
        <location evidence="2">Nucleus</location>
    </subcellularLocation>
</comment>
<comment type="pathway">
    <text evidence="4">Protein modification; protein ubiquitination.</text>
</comment>
<evidence type="ECO:0000256" key="5">
    <source>
        <dbReference type="ARBA" id="ARBA00007434"/>
    </source>
</evidence>
<evidence type="ECO:0000256" key="6">
    <source>
        <dbReference type="ARBA" id="ARBA00012483"/>
    </source>
</evidence>
<protein>
    <recommendedName>
        <fullName evidence="6">RING-type E3 ubiquitin transferase</fullName>
        <ecNumber evidence="6">2.3.2.27</ecNumber>
    </recommendedName>
</protein>
<evidence type="ECO:0000256" key="9">
    <source>
        <dbReference type="ARBA" id="ARBA00022786"/>
    </source>
</evidence>
<dbReference type="InterPro" id="IPR019474">
    <property type="entry name" value="Ub_conjug_fac_E4_core"/>
</dbReference>
<evidence type="ECO:0000256" key="12">
    <source>
        <dbReference type="SAM" id="MobiDB-lite"/>
    </source>
</evidence>
<evidence type="ECO:0000256" key="2">
    <source>
        <dbReference type="ARBA" id="ARBA00004123"/>
    </source>
</evidence>
<keyword evidence="11" id="KW-0175">Coiled coil</keyword>
<dbReference type="GO" id="GO:0034450">
    <property type="term" value="F:ubiquitin-ubiquitin ligase activity"/>
    <property type="evidence" value="ECO:0007669"/>
    <property type="project" value="InterPro"/>
</dbReference>
<keyword evidence="9" id="KW-0833">Ubl conjugation pathway</keyword>
<dbReference type="GO" id="GO:0036503">
    <property type="term" value="P:ERAD pathway"/>
    <property type="evidence" value="ECO:0007669"/>
    <property type="project" value="InterPro"/>
</dbReference>
<feature type="region of interest" description="Disordered" evidence="12">
    <location>
        <begin position="300"/>
        <end position="320"/>
    </location>
</feature>
<feature type="coiled-coil region" evidence="11">
    <location>
        <begin position="554"/>
        <end position="581"/>
    </location>
</feature>
<dbReference type="Pfam" id="PF04564">
    <property type="entry name" value="U-box"/>
    <property type="match status" value="1"/>
</dbReference>
<keyword evidence="10" id="KW-0539">Nucleus</keyword>
<dbReference type="GO" id="GO:0000151">
    <property type="term" value="C:ubiquitin ligase complex"/>
    <property type="evidence" value="ECO:0007669"/>
    <property type="project" value="InterPro"/>
</dbReference>
<dbReference type="STRING" id="401625.A0A0P1BR59"/>
<dbReference type="Proteomes" id="UP000054845">
    <property type="component" value="Unassembled WGS sequence"/>
</dbReference>
<dbReference type="UniPathway" id="UPA00143"/>
<evidence type="ECO:0000256" key="11">
    <source>
        <dbReference type="SAM" id="Coils"/>
    </source>
</evidence>
<evidence type="ECO:0000256" key="8">
    <source>
        <dbReference type="ARBA" id="ARBA00022679"/>
    </source>
</evidence>
<dbReference type="AlphaFoldDB" id="A0A0P1BR59"/>
<feature type="compositionally biased region" description="Gly residues" evidence="12">
    <location>
        <begin position="300"/>
        <end position="310"/>
    </location>
</feature>